<feature type="domain" description="Carbohydrate kinase FGGY N-terminal" evidence="6">
    <location>
        <begin position="1"/>
        <end position="245"/>
    </location>
</feature>
<dbReference type="SUPFAM" id="SSF53067">
    <property type="entry name" value="Actin-like ATPase domain"/>
    <property type="match status" value="2"/>
</dbReference>
<keyword evidence="3 5" id="KW-0808">Transferase</keyword>
<evidence type="ECO:0000256" key="3">
    <source>
        <dbReference type="ARBA" id="ARBA00022679"/>
    </source>
</evidence>
<evidence type="ECO:0000313" key="8">
    <source>
        <dbReference type="EMBL" id="XCG63072.1"/>
    </source>
</evidence>
<protein>
    <submittedName>
        <fullName evidence="8">FGGY-family carbohydrate kinase</fullName>
        <ecNumber evidence="8">2.7.1.-</ecNumber>
    </submittedName>
</protein>
<dbReference type="PROSITE" id="PS00445">
    <property type="entry name" value="FGGY_KINASES_2"/>
    <property type="match status" value="1"/>
</dbReference>
<dbReference type="PIRSF" id="PIRSF000538">
    <property type="entry name" value="GlpK"/>
    <property type="match status" value="1"/>
</dbReference>
<dbReference type="InterPro" id="IPR050406">
    <property type="entry name" value="FGGY_Carb_Kinase"/>
</dbReference>
<dbReference type="EMBL" id="CP159218">
    <property type="protein sequence ID" value="XCG63072.1"/>
    <property type="molecule type" value="Genomic_DNA"/>
</dbReference>
<dbReference type="GO" id="GO:0042732">
    <property type="term" value="P:D-xylose metabolic process"/>
    <property type="evidence" value="ECO:0007669"/>
    <property type="project" value="UniProtKB-KW"/>
</dbReference>
<dbReference type="Pfam" id="PF00370">
    <property type="entry name" value="FGGY_N"/>
    <property type="match status" value="1"/>
</dbReference>
<dbReference type="InterPro" id="IPR043129">
    <property type="entry name" value="ATPase_NBD"/>
</dbReference>
<evidence type="ECO:0000256" key="4">
    <source>
        <dbReference type="ARBA" id="ARBA00022777"/>
    </source>
</evidence>
<keyword evidence="4 5" id="KW-0418">Kinase</keyword>
<evidence type="ECO:0000256" key="2">
    <source>
        <dbReference type="ARBA" id="ARBA00022629"/>
    </source>
</evidence>
<keyword evidence="2" id="KW-0859">Xylose metabolism</keyword>
<dbReference type="GO" id="GO:0016773">
    <property type="term" value="F:phosphotransferase activity, alcohol group as acceptor"/>
    <property type="evidence" value="ECO:0007669"/>
    <property type="project" value="InterPro"/>
</dbReference>
<dbReference type="GO" id="GO:0016301">
    <property type="term" value="F:kinase activity"/>
    <property type="evidence" value="ECO:0007669"/>
    <property type="project" value="UniProtKB-KW"/>
</dbReference>
<evidence type="ECO:0000259" key="6">
    <source>
        <dbReference type="Pfam" id="PF00370"/>
    </source>
</evidence>
<dbReference type="InterPro" id="IPR018484">
    <property type="entry name" value="FGGY_N"/>
</dbReference>
<sequence>MIIAHDLGTTGNKASLHRDDGSTVHAVTVSYPVDFRVGGIAEQDPLTWWNAVGEATRSLLAVTGVGPSEVSVVGMSGQMMGAVFLDGNHRPVRPAMIWADHRSVAQAVELQRRVGMAAGYVELGHRIDPTYSLTKVMWLRDHEPDSFRRTRYVCQAKDYVVALMTGTLVTDPSDASSTNAYAQRTGVWSTLLLDAAGIEAELFPPIVPATTVVGGLTAPAAAHLGLVQGTAVVIGGGDGPMAATGAGVIAASDPPYVSMGSSSWISCAATSPLHDPQMRTMTFDHVVPGHYVPTATMQAGGASLSWVMDLFGGTDEVYARLLAEAAGVSAADEDLFFLPHLLGERSPYWNPRVAGGFIGVKRHHGPAHLVRAVLEGVAFNLRTCKDALTDNGITVGAMDVIGGGARSDTWMQIFADVWQVPVRRRSIVEEANSLGAAITAAVGVGLVPGFDAARSLSHLTATFEPDTSRAAILAAQYESFVDSYYRLEPWFAGDRQDRAHAGATEGH</sequence>
<evidence type="ECO:0000256" key="1">
    <source>
        <dbReference type="ARBA" id="ARBA00009156"/>
    </source>
</evidence>
<keyword evidence="2" id="KW-0119">Carbohydrate metabolism</keyword>
<dbReference type="CDD" id="cd07805">
    <property type="entry name" value="ASKHA_NBD_FGGY_CvXK-like"/>
    <property type="match status" value="1"/>
</dbReference>
<dbReference type="PANTHER" id="PTHR43095:SF5">
    <property type="entry name" value="XYLULOSE KINASE"/>
    <property type="match status" value="1"/>
</dbReference>
<dbReference type="AlphaFoldDB" id="A0AAU8DPB9"/>
<evidence type="ECO:0000256" key="5">
    <source>
        <dbReference type="RuleBase" id="RU003733"/>
    </source>
</evidence>
<gene>
    <name evidence="8" type="ORF">ABLG96_17950</name>
</gene>
<name>A0AAU8DPB9_9ACTN</name>
<organism evidence="8">
    <name type="scientific">Nakamurella sp. A5-74</name>
    <dbReference type="NCBI Taxonomy" id="3158264"/>
    <lineage>
        <taxon>Bacteria</taxon>
        <taxon>Bacillati</taxon>
        <taxon>Actinomycetota</taxon>
        <taxon>Actinomycetes</taxon>
        <taxon>Nakamurellales</taxon>
        <taxon>Nakamurellaceae</taxon>
        <taxon>Nakamurella</taxon>
    </lineage>
</organism>
<dbReference type="Gene3D" id="3.30.420.40">
    <property type="match status" value="2"/>
</dbReference>
<dbReference type="PANTHER" id="PTHR43095">
    <property type="entry name" value="SUGAR KINASE"/>
    <property type="match status" value="1"/>
</dbReference>
<dbReference type="RefSeq" id="WP_353648687.1">
    <property type="nucleotide sequence ID" value="NZ_CP159218.1"/>
</dbReference>
<accession>A0AAU8DPB9</accession>
<comment type="similarity">
    <text evidence="1 5">Belongs to the FGGY kinase family.</text>
</comment>
<feature type="domain" description="Carbohydrate kinase FGGY C-terminal" evidence="7">
    <location>
        <begin position="256"/>
        <end position="443"/>
    </location>
</feature>
<dbReference type="InterPro" id="IPR018483">
    <property type="entry name" value="Carb_kinase_FGGY_CS"/>
</dbReference>
<proteinExistence type="inferred from homology"/>
<reference evidence="8" key="1">
    <citation type="submission" date="2024-05" db="EMBL/GenBank/DDBJ databases">
        <authorList>
            <person name="Cai S.Y."/>
            <person name="Jin L.M."/>
            <person name="Li H.R."/>
        </authorList>
    </citation>
    <scope>NUCLEOTIDE SEQUENCE</scope>
    <source>
        <strain evidence="8">A5-74</strain>
    </source>
</reference>
<dbReference type="EC" id="2.7.1.-" evidence="8"/>
<dbReference type="InterPro" id="IPR018485">
    <property type="entry name" value="FGGY_C"/>
</dbReference>
<dbReference type="InterPro" id="IPR000577">
    <property type="entry name" value="Carb_kinase_FGGY"/>
</dbReference>
<dbReference type="Pfam" id="PF02782">
    <property type="entry name" value="FGGY_C"/>
    <property type="match status" value="1"/>
</dbReference>
<evidence type="ECO:0000259" key="7">
    <source>
        <dbReference type="Pfam" id="PF02782"/>
    </source>
</evidence>